<name>A0A0A9F4A6_ARUDO</name>
<dbReference type="AlphaFoldDB" id="A0A0A9F4A6"/>
<protein>
    <submittedName>
        <fullName evidence="2">Pco064740</fullName>
    </submittedName>
</protein>
<reference evidence="2" key="1">
    <citation type="submission" date="2014-09" db="EMBL/GenBank/DDBJ databases">
        <authorList>
            <person name="Magalhaes I.L.F."/>
            <person name="Oliveira U."/>
            <person name="Santos F.R."/>
            <person name="Vidigal T.H.D.A."/>
            <person name="Brescovit A.D."/>
            <person name="Santos A.J."/>
        </authorList>
    </citation>
    <scope>NUCLEOTIDE SEQUENCE</scope>
    <source>
        <tissue evidence="2">Shoot tissue taken approximately 20 cm above the soil surface</tissue>
    </source>
</reference>
<accession>A0A0A9F4A6</accession>
<feature type="transmembrane region" description="Helical" evidence="1">
    <location>
        <begin position="20"/>
        <end position="42"/>
    </location>
</feature>
<sequence>MSDYIFQNRRIQANPEVHLVFASVVHGSSVSFSILFMTWFIVAGVHQISFYAAKEAIASISS</sequence>
<evidence type="ECO:0000313" key="2">
    <source>
        <dbReference type="EMBL" id="JAE07880.1"/>
    </source>
</evidence>
<evidence type="ECO:0000256" key="1">
    <source>
        <dbReference type="SAM" id="Phobius"/>
    </source>
</evidence>
<reference evidence="2" key="2">
    <citation type="journal article" date="2015" name="Data Brief">
        <title>Shoot transcriptome of the giant reed, Arundo donax.</title>
        <authorList>
            <person name="Barrero R.A."/>
            <person name="Guerrero F.D."/>
            <person name="Moolhuijzen P."/>
            <person name="Goolsby J.A."/>
            <person name="Tidwell J."/>
            <person name="Bellgard S.E."/>
            <person name="Bellgard M.I."/>
        </authorList>
    </citation>
    <scope>NUCLEOTIDE SEQUENCE</scope>
    <source>
        <tissue evidence="2">Shoot tissue taken approximately 20 cm above the soil surface</tissue>
    </source>
</reference>
<keyword evidence="1" id="KW-1133">Transmembrane helix</keyword>
<proteinExistence type="predicted"/>
<keyword evidence="1" id="KW-0472">Membrane</keyword>
<keyword evidence="1" id="KW-0812">Transmembrane</keyword>
<dbReference type="EMBL" id="GBRH01190016">
    <property type="protein sequence ID" value="JAE07880.1"/>
    <property type="molecule type" value="Transcribed_RNA"/>
</dbReference>
<organism evidence="2">
    <name type="scientific">Arundo donax</name>
    <name type="common">Giant reed</name>
    <name type="synonym">Donax arundinaceus</name>
    <dbReference type="NCBI Taxonomy" id="35708"/>
    <lineage>
        <taxon>Eukaryota</taxon>
        <taxon>Viridiplantae</taxon>
        <taxon>Streptophyta</taxon>
        <taxon>Embryophyta</taxon>
        <taxon>Tracheophyta</taxon>
        <taxon>Spermatophyta</taxon>
        <taxon>Magnoliopsida</taxon>
        <taxon>Liliopsida</taxon>
        <taxon>Poales</taxon>
        <taxon>Poaceae</taxon>
        <taxon>PACMAD clade</taxon>
        <taxon>Arundinoideae</taxon>
        <taxon>Arundineae</taxon>
        <taxon>Arundo</taxon>
    </lineage>
</organism>